<evidence type="ECO:0000256" key="7">
    <source>
        <dbReference type="ARBA" id="ARBA00073759"/>
    </source>
</evidence>
<dbReference type="PANTHER" id="PTHR23333">
    <property type="entry name" value="UBX DOMAIN CONTAINING PROTEIN"/>
    <property type="match status" value="1"/>
</dbReference>
<dbReference type="Pfam" id="PF00789">
    <property type="entry name" value="UBX"/>
    <property type="match status" value="1"/>
</dbReference>
<protein>
    <recommendedName>
        <fullName evidence="7">UBX domain-containing protein 11</fullName>
    </recommendedName>
    <alternativeName>
        <fullName evidence="9">Socius</fullName>
    </alternativeName>
    <alternativeName>
        <fullName evidence="8">UBX domain-containing protein 5</fullName>
    </alternativeName>
</protein>
<evidence type="ECO:0000256" key="6">
    <source>
        <dbReference type="ARBA" id="ARBA00062345"/>
    </source>
</evidence>
<proteinExistence type="predicted"/>
<evidence type="ECO:0000256" key="1">
    <source>
        <dbReference type="ARBA" id="ARBA00004245"/>
    </source>
</evidence>
<feature type="compositionally biased region" description="Basic and acidic residues" evidence="11">
    <location>
        <begin position="30"/>
        <end position="43"/>
    </location>
</feature>
<evidence type="ECO:0000259" key="12">
    <source>
        <dbReference type="PROSITE" id="PS50033"/>
    </source>
</evidence>
<dbReference type="GO" id="GO:0043130">
    <property type="term" value="F:ubiquitin binding"/>
    <property type="evidence" value="ECO:0007669"/>
    <property type="project" value="TreeGrafter"/>
</dbReference>
<evidence type="ECO:0000313" key="15">
    <source>
        <dbReference type="Proteomes" id="UP001374579"/>
    </source>
</evidence>
<dbReference type="PANTHER" id="PTHR23333:SF4">
    <property type="entry name" value="UBX DOMAIN-CONTAINING PROTEIN 11"/>
    <property type="match status" value="1"/>
</dbReference>
<dbReference type="SUPFAM" id="SSF54236">
    <property type="entry name" value="Ubiquitin-like"/>
    <property type="match status" value="1"/>
</dbReference>
<evidence type="ECO:0000256" key="8">
    <source>
        <dbReference type="ARBA" id="ARBA00075811"/>
    </source>
</evidence>
<keyword evidence="15" id="KW-1185">Reference proteome</keyword>
<dbReference type="GO" id="GO:0043161">
    <property type="term" value="P:proteasome-mediated ubiquitin-dependent protein catabolic process"/>
    <property type="evidence" value="ECO:0007669"/>
    <property type="project" value="TreeGrafter"/>
</dbReference>
<keyword evidence="4" id="KW-0206">Cytoskeleton</keyword>
<evidence type="ECO:0000256" key="9">
    <source>
        <dbReference type="ARBA" id="ARBA00081109"/>
    </source>
</evidence>
<dbReference type="InterPro" id="IPR036241">
    <property type="entry name" value="NSFL1C_SEP_dom_sf"/>
</dbReference>
<dbReference type="PROSITE" id="PS50033">
    <property type="entry name" value="UBX"/>
    <property type="match status" value="1"/>
</dbReference>
<feature type="domain" description="SEP" evidence="13">
    <location>
        <begin position="277"/>
        <end position="341"/>
    </location>
</feature>
<dbReference type="Gene3D" id="3.10.20.90">
    <property type="entry name" value="Phosphatidylinositol 3-kinase Catalytic Subunit, Chain A, domain 1"/>
    <property type="match status" value="1"/>
</dbReference>
<feature type="coiled-coil region" evidence="10">
    <location>
        <begin position="103"/>
        <end position="137"/>
    </location>
</feature>
<dbReference type="CDD" id="cd17077">
    <property type="entry name" value="UBX_UBXN11"/>
    <property type="match status" value="1"/>
</dbReference>
<dbReference type="Proteomes" id="UP001374579">
    <property type="component" value="Unassembled WGS sequence"/>
</dbReference>
<gene>
    <name evidence="14" type="ORF">V1264_025110</name>
</gene>
<feature type="region of interest" description="Disordered" evidence="11">
    <location>
        <begin position="1"/>
        <end position="97"/>
    </location>
</feature>
<evidence type="ECO:0000259" key="13">
    <source>
        <dbReference type="PROSITE" id="PS51399"/>
    </source>
</evidence>
<dbReference type="InterPro" id="IPR029071">
    <property type="entry name" value="Ubiquitin-like_domsf"/>
</dbReference>
<dbReference type="EMBL" id="JBAMIC010001402">
    <property type="protein sequence ID" value="KAK7089514.1"/>
    <property type="molecule type" value="Genomic_DNA"/>
</dbReference>
<reference evidence="14 15" key="1">
    <citation type="submission" date="2024-02" db="EMBL/GenBank/DDBJ databases">
        <title>Chromosome-scale genome assembly of the rough periwinkle Littorina saxatilis.</title>
        <authorList>
            <person name="De Jode A."/>
            <person name="Faria R."/>
            <person name="Formenti G."/>
            <person name="Sims Y."/>
            <person name="Smith T.P."/>
            <person name="Tracey A."/>
            <person name="Wood J.M.D."/>
            <person name="Zagrodzka Z.B."/>
            <person name="Johannesson K."/>
            <person name="Butlin R.K."/>
            <person name="Leder E.H."/>
        </authorList>
    </citation>
    <scope>NUCLEOTIDE SEQUENCE [LARGE SCALE GENOMIC DNA]</scope>
    <source>
        <strain evidence="14">Snail1</strain>
        <tissue evidence="14">Muscle</tissue>
    </source>
</reference>
<comment type="caution">
    <text evidence="14">The sequence shown here is derived from an EMBL/GenBank/DDBJ whole genome shotgun (WGS) entry which is preliminary data.</text>
</comment>
<dbReference type="GO" id="GO:0005856">
    <property type="term" value="C:cytoskeleton"/>
    <property type="evidence" value="ECO:0007669"/>
    <property type="project" value="UniProtKB-SubCell"/>
</dbReference>
<evidence type="ECO:0000256" key="10">
    <source>
        <dbReference type="SAM" id="Coils"/>
    </source>
</evidence>
<dbReference type="Gene3D" id="3.30.420.210">
    <property type="entry name" value="SEP domain"/>
    <property type="match status" value="1"/>
</dbReference>
<dbReference type="PROSITE" id="PS51399">
    <property type="entry name" value="SEP"/>
    <property type="match status" value="1"/>
</dbReference>
<accession>A0AAN9AMR2</accession>
<name>A0AAN9AMR2_9CAEN</name>
<evidence type="ECO:0000313" key="14">
    <source>
        <dbReference type="EMBL" id="KAK7089514.1"/>
    </source>
</evidence>
<keyword evidence="3 10" id="KW-0175">Coiled coil</keyword>
<dbReference type="InterPro" id="IPR012989">
    <property type="entry name" value="SEP_domain"/>
</dbReference>
<dbReference type="Pfam" id="PF08059">
    <property type="entry name" value="SEP"/>
    <property type="match status" value="1"/>
</dbReference>
<organism evidence="14 15">
    <name type="scientific">Littorina saxatilis</name>
    <dbReference type="NCBI Taxonomy" id="31220"/>
    <lineage>
        <taxon>Eukaryota</taxon>
        <taxon>Metazoa</taxon>
        <taxon>Spiralia</taxon>
        <taxon>Lophotrochozoa</taxon>
        <taxon>Mollusca</taxon>
        <taxon>Gastropoda</taxon>
        <taxon>Caenogastropoda</taxon>
        <taxon>Littorinimorpha</taxon>
        <taxon>Littorinoidea</taxon>
        <taxon>Littorinidae</taxon>
        <taxon>Littorina</taxon>
    </lineage>
</organism>
<evidence type="ECO:0000256" key="11">
    <source>
        <dbReference type="SAM" id="MobiDB-lite"/>
    </source>
</evidence>
<feature type="compositionally biased region" description="Polar residues" evidence="11">
    <location>
        <begin position="63"/>
        <end position="73"/>
    </location>
</feature>
<evidence type="ECO:0000256" key="2">
    <source>
        <dbReference type="ARBA" id="ARBA00022490"/>
    </source>
</evidence>
<dbReference type="SUPFAM" id="SSF102848">
    <property type="entry name" value="NSFL1 (p97 ATPase) cofactor p47, SEP domain"/>
    <property type="match status" value="1"/>
</dbReference>
<dbReference type="InterPro" id="IPR001012">
    <property type="entry name" value="UBX_dom"/>
</dbReference>
<dbReference type="FunFam" id="3.30.420.210:FF:000003">
    <property type="entry name" value="UBX domain protein 11"/>
    <property type="match status" value="1"/>
</dbReference>
<comment type="subunit">
    <text evidence="6">Interacts with GNA12, GNA13, RND1, RND2 and RND3.</text>
</comment>
<comment type="function">
    <text evidence="5">May be involved in the reorganization of actin cytoskeleton mediated by RND1, RND2 and RND3. Promotes RHOA activation mediated by GNA12 and GNA13.</text>
</comment>
<sequence>MSSPLSSLKKGNRTGSLPGHIQGNRRIPFRHPEYSEDESRLLEEITTSMASTRIKARDPFSTGILQMDSSPNPSMRAEGNNNSDDPPPNSDVTVHPPNDRELMKLLMARLAIMESKIQTQEQEVKTKDRRVKVLEDKLRIMSKARAVDASNSNGEVEGKDTNNSQKRVMELEQHCLLLQQQVHEMETFLADYGMVWVGDQDDPEADMYIVDNDPEDVRKEKQAEAGLQLEDADVTSSAPYAIDFERLFENIRDLNIIAGEGEQRVCHTTDGARLMRQENIPISFYANGMVMFEGPFRPYIDPATVQCMQDFLDGYFPSELQLRYPDGVPFNVRDMRSVFFKPVKAADVFSGVGMTLGGEPQPSRLVPTGLRHQQDWAQHASTSTSTVTSDLGFQPVKAEQFLNRLPKSVVKGGKVIDIRGSVGKQLSGVPLEGKQQATVVETAVTRTIQKTISEAKVDRPKTPRDITTLRIKSEKGDHTYIVKMRFSETIGDLRKYLNDHRPGNTEKFDICSTYPRQVFTDEKATMDASGLVPNGVLYLQAKK</sequence>
<dbReference type="AlphaFoldDB" id="A0AAN9AMR2"/>
<feature type="domain" description="UBX" evidence="12">
    <location>
        <begin position="462"/>
        <end position="539"/>
    </location>
</feature>
<comment type="subcellular location">
    <subcellularLocation>
        <location evidence="1">Cytoplasm</location>
        <location evidence="1">Cytoskeleton</location>
    </subcellularLocation>
</comment>
<evidence type="ECO:0000256" key="4">
    <source>
        <dbReference type="ARBA" id="ARBA00023212"/>
    </source>
</evidence>
<keyword evidence="2" id="KW-0963">Cytoplasm</keyword>
<evidence type="ECO:0000256" key="5">
    <source>
        <dbReference type="ARBA" id="ARBA00059434"/>
    </source>
</evidence>
<evidence type="ECO:0000256" key="3">
    <source>
        <dbReference type="ARBA" id="ARBA00023054"/>
    </source>
</evidence>